<keyword evidence="2" id="KW-0808">Transferase</keyword>
<dbReference type="Pfam" id="PF00155">
    <property type="entry name" value="Aminotran_1_2"/>
    <property type="match status" value="1"/>
</dbReference>
<dbReference type="InterPro" id="IPR015421">
    <property type="entry name" value="PyrdxlP-dep_Trfase_major"/>
</dbReference>
<dbReference type="GO" id="GO:0047536">
    <property type="term" value="F:2-aminoadipate transaminase activity"/>
    <property type="evidence" value="ECO:0007669"/>
    <property type="project" value="TreeGrafter"/>
</dbReference>
<dbReference type="SUPFAM" id="SSF53383">
    <property type="entry name" value="PLP-dependent transferases"/>
    <property type="match status" value="1"/>
</dbReference>
<dbReference type="CDD" id="cd00609">
    <property type="entry name" value="AAT_like"/>
    <property type="match status" value="1"/>
</dbReference>
<dbReference type="PANTHER" id="PTHR42858:SF1">
    <property type="entry name" value="LD15494P"/>
    <property type="match status" value="1"/>
</dbReference>
<keyword evidence="3" id="KW-1185">Reference proteome</keyword>
<proteinExistence type="predicted"/>
<evidence type="ECO:0000259" key="1">
    <source>
        <dbReference type="Pfam" id="PF00155"/>
    </source>
</evidence>
<sequence>MEQFMSKIFRSVFVAGVFEQAASALLSDPSLYVPALQYGPDPGYQPLREALATWLGQAYSSPDTPDEICITGGASQSVACILQSFTDVGVTRGVWVVEPGYFLVGGIIRDAGLGGVMRGVKETGDGGGIDVVALGEGMREVDEEWEAREAIHGKPMIYKPHLTASHRKLYRHLIYLVPTLNNPSATTLSLPRRRALVTLARAHDALLLCDDVYDFLQWPTTTPPTSDRTPLGPLLPRLSTLDMALGPSPFDPPGKVFGHALSNGTFSKLAGPGVRTGWVHAAPDLAAGLAHTGSSRSGGAPSQVAAAVVCRVVQDGGLTQSKDDNVMTSEADHGMGALDAVFLYACLKSNR</sequence>
<protein>
    <submittedName>
        <fullName evidence="2">Pyridoxal phosphate-dependent transferase</fullName>
    </submittedName>
</protein>
<name>A0AA40ERI3_9PEZI</name>
<dbReference type="EMBL" id="JAUKUD010000005">
    <property type="protein sequence ID" value="KAK0744198.1"/>
    <property type="molecule type" value="Genomic_DNA"/>
</dbReference>
<feature type="domain" description="Aminotransferase class I/classII large" evidence="1">
    <location>
        <begin position="36"/>
        <end position="314"/>
    </location>
</feature>
<evidence type="ECO:0000313" key="2">
    <source>
        <dbReference type="EMBL" id="KAK0744198.1"/>
    </source>
</evidence>
<dbReference type="Proteomes" id="UP001172155">
    <property type="component" value="Unassembled WGS sequence"/>
</dbReference>
<reference evidence="2" key="1">
    <citation type="submission" date="2023-06" db="EMBL/GenBank/DDBJ databases">
        <title>Genome-scale phylogeny and comparative genomics of the fungal order Sordariales.</title>
        <authorList>
            <consortium name="Lawrence Berkeley National Laboratory"/>
            <person name="Hensen N."/>
            <person name="Bonometti L."/>
            <person name="Westerberg I."/>
            <person name="Brannstrom I.O."/>
            <person name="Guillou S."/>
            <person name="Cros-Aarteil S."/>
            <person name="Calhoun S."/>
            <person name="Haridas S."/>
            <person name="Kuo A."/>
            <person name="Mondo S."/>
            <person name="Pangilinan J."/>
            <person name="Riley R."/>
            <person name="LaButti K."/>
            <person name="Andreopoulos B."/>
            <person name="Lipzen A."/>
            <person name="Chen C."/>
            <person name="Yanf M."/>
            <person name="Daum C."/>
            <person name="Ng V."/>
            <person name="Clum A."/>
            <person name="Steindorff A."/>
            <person name="Ohm R."/>
            <person name="Martin F."/>
            <person name="Silar P."/>
            <person name="Natvig D."/>
            <person name="Lalanne C."/>
            <person name="Gautier V."/>
            <person name="Ament-velasquez S.L."/>
            <person name="Kruys A."/>
            <person name="Hutchinson M.I."/>
            <person name="Powell A.J."/>
            <person name="Barry K."/>
            <person name="Miller A.N."/>
            <person name="Grigoriev I.V."/>
            <person name="Debuchy R."/>
            <person name="Gladieux P."/>
            <person name="Thoren M.H."/>
            <person name="Johannesson H."/>
        </authorList>
    </citation>
    <scope>NUCLEOTIDE SEQUENCE</scope>
    <source>
        <strain evidence="2">SMH3187-1</strain>
    </source>
</reference>
<dbReference type="GO" id="GO:0030170">
    <property type="term" value="F:pyridoxal phosphate binding"/>
    <property type="evidence" value="ECO:0007669"/>
    <property type="project" value="InterPro"/>
</dbReference>
<comment type="caution">
    <text evidence="2">The sequence shown here is derived from an EMBL/GenBank/DDBJ whole genome shotgun (WGS) entry which is preliminary data.</text>
</comment>
<dbReference type="InterPro" id="IPR015424">
    <property type="entry name" value="PyrdxlP-dep_Trfase"/>
</dbReference>
<organism evidence="2 3">
    <name type="scientific">Schizothecium vesticola</name>
    <dbReference type="NCBI Taxonomy" id="314040"/>
    <lineage>
        <taxon>Eukaryota</taxon>
        <taxon>Fungi</taxon>
        <taxon>Dikarya</taxon>
        <taxon>Ascomycota</taxon>
        <taxon>Pezizomycotina</taxon>
        <taxon>Sordariomycetes</taxon>
        <taxon>Sordariomycetidae</taxon>
        <taxon>Sordariales</taxon>
        <taxon>Schizotheciaceae</taxon>
        <taxon>Schizothecium</taxon>
    </lineage>
</organism>
<evidence type="ECO:0000313" key="3">
    <source>
        <dbReference type="Proteomes" id="UP001172155"/>
    </source>
</evidence>
<dbReference type="InterPro" id="IPR004839">
    <property type="entry name" value="Aminotransferase_I/II_large"/>
</dbReference>
<accession>A0AA40ERI3</accession>
<dbReference type="Gene3D" id="3.40.640.10">
    <property type="entry name" value="Type I PLP-dependent aspartate aminotransferase-like (Major domain)"/>
    <property type="match status" value="1"/>
</dbReference>
<gene>
    <name evidence="2" type="ORF">B0T18DRAFT_392836</name>
</gene>
<dbReference type="AlphaFoldDB" id="A0AA40ERI3"/>
<dbReference type="PANTHER" id="PTHR42858">
    <property type="entry name" value="AMINOTRANSFERASE"/>
    <property type="match status" value="1"/>
</dbReference>